<dbReference type="AlphaFoldDB" id="A0A4C1VDF8"/>
<gene>
    <name evidence="1" type="ORF">EVAR_91536_1</name>
</gene>
<sequence length="102" mass="11759">MNENGHDKTNLQRECVMRKVDKGRPRKSHADQTDGALKKCRILSTRNRRNCMKLLMDVGGAREMYKDRTMWESISACLSSNILDISPPWCEYPDENAPLFLA</sequence>
<evidence type="ECO:0000313" key="2">
    <source>
        <dbReference type="Proteomes" id="UP000299102"/>
    </source>
</evidence>
<organism evidence="1 2">
    <name type="scientific">Eumeta variegata</name>
    <name type="common">Bagworm moth</name>
    <name type="synonym">Eumeta japonica</name>
    <dbReference type="NCBI Taxonomy" id="151549"/>
    <lineage>
        <taxon>Eukaryota</taxon>
        <taxon>Metazoa</taxon>
        <taxon>Ecdysozoa</taxon>
        <taxon>Arthropoda</taxon>
        <taxon>Hexapoda</taxon>
        <taxon>Insecta</taxon>
        <taxon>Pterygota</taxon>
        <taxon>Neoptera</taxon>
        <taxon>Endopterygota</taxon>
        <taxon>Lepidoptera</taxon>
        <taxon>Glossata</taxon>
        <taxon>Ditrysia</taxon>
        <taxon>Tineoidea</taxon>
        <taxon>Psychidae</taxon>
        <taxon>Oiketicinae</taxon>
        <taxon>Eumeta</taxon>
    </lineage>
</organism>
<accession>A0A4C1VDF8</accession>
<dbReference type="Proteomes" id="UP000299102">
    <property type="component" value="Unassembled WGS sequence"/>
</dbReference>
<reference evidence="1 2" key="1">
    <citation type="journal article" date="2019" name="Commun. Biol.">
        <title>The bagworm genome reveals a unique fibroin gene that provides high tensile strength.</title>
        <authorList>
            <person name="Kono N."/>
            <person name="Nakamura H."/>
            <person name="Ohtoshi R."/>
            <person name="Tomita M."/>
            <person name="Numata K."/>
            <person name="Arakawa K."/>
        </authorList>
    </citation>
    <scope>NUCLEOTIDE SEQUENCE [LARGE SCALE GENOMIC DNA]</scope>
</reference>
<keyword evidence="2" id="KW-1185">Reference proteome</keyword>
<protein>
    <submittedName>
        <fullName evidence="1">Uncharacterized protein</fullName>
    </submittedName>
</protein>
<evidence type="ECO:0000313" key="1">
    <source>
        <dbReference type="EMBL" id="GBP35984.1"/>
    </source>
</evidence>
<dbReference type="OrthoDB" id="425681at2759"/>
<comment type="caution">
    <text evidence="1">The sequence shown here is derived from an EMBL/GenBank/DDBJ whole genome shotgun (WGS) entry which is preliminary data.</text>
</comment>
<dbReference type="EMBL" id="BGZK01000312">
    <property type="protein sequence ID" value="GBP35984.1"/>
    <property type="molecule type" value="Genomic_DNA"/>
</dbReference>
<name>A0A4C1VDF8_EUMVA</name>
<proteinExistence type="predicted"/>